<evidence type="ECO:0000313" key="4">
    <source>
        <dbReference type="Proteomes" id="UP000270094"/>
    </source>
</evidence>
<dbReference type="AlphaFoldDB" id="A0A3P7LNM4"/>
<dbReference type="PANTHER" id="PTHR24322:SF736">
    <property type="entry name" value="RETINOL DEHYDROGENASE 10"/>
    <property type="match status" value="1"/>
</dbReference>
<dbReference type="EMBL" id="UYYB01127284">
    <property type="protein sequence ID" value="VDM84065.1"/>
    <property type="molecule type" value="Genomic_DNA"/>
</dbReference>
<gene>
    <name evidence="3" type="ORF">SVUK_LOCUS19063</name>
</gene>
<accession>A0A3P7LNM4</accession>
<dbReference type="Proteomes" id="UP000270094">
    <property type="component" value="Unassembled WGS sequence"/>
</dbReference>
<evidence type="ECO:0000313" key="3">
    <source>
        <dbReference type="EMBL" id="VDM84065.1"/>
    </source>
</evidence>
<dbReference type="GO" id="GO:0005811">
    <property type="term" value="C:lipid droplet"/>
    <property type="evidence" value="ECO:0007669"/>
    <property type="project" value="TreeGrafter"/>
</dbReference>
<keyword evidence="4" id="KW-1185">Reference proteome</keyword>
<dbReference type="InterPro" id="IPR002347">
    <property type="entry name" value="SDR_fam"/>
</dbReference>
<dbReference type="GO" id="GO:0016616">
    <property type="term" value="F:oxidoreductase activity, acting on the CH-OH group of donors, NAD or NADP as acceptor"/>
    <property type="evidence" value="ECO:0007669"/>
    <property type="project" value="TreeGrafter"/>
</dbReference>
<dbReference type="Pfam" id="PF00106">
    <property type="entry name" value="adh_short"/>
    <property type="match status" value="1"/>
</dbReference>
<dbReference type="OrthoDB" id="10253736at2759"/>
<feature type="non-terminal residue" evidence="3">
    <location>
        <position position="1"/>
    </location>
</feature>
<dbReference type="SUPFAM" id="SSF51735">
    <property type="entry name" value="NAD(P)-binding Rossmann-fold domains"/>
    <property type="match status" value="1"/>
</dbReference>
<dbReference type="InterPro" id="IPR036291">
    <property type="entry name" value="NAD(P)-bd_dom_sf"/>
</dbReference>
<name>A0A3P7LNM4_STRVU</name>
<dbReference type="PRINTS" id="PR00081">
    <property type="entry name" value="GDHRDH"/>
</dbReference>
<evidence type="ECO:0000256" key="1">
    <source>
        <dbReference type="ARBA" id="ARBA00006484"/>
    </source>
</evidence>
<evidence type="ECO:0000256" key="2">
    <source>
        <dbReference type="ARBA" id="ARBA00023002"/>
    </source>
</evidence>
<keyword evidence="2" id="KW-0560">Oxidoreductase</keyword>
<organism evidence="3 4">
    <name type="scientific">Strongylus vulgaris</name>
    <name type="common">Blood worm</name>
    <dbReference type="NCBI Taxonomy" id="40348"/>
    <lineage>
        <taxon>Eukaryota</taxon>
        <taxon>Metazoa</taxon>
        <taxon>Ecdysozoa</taxon>
        <taxon>Nematoda</taxon>
        <taxon>Chromadorea</taxon>
        <taxon>Rhabditida</taxon>
        <taxon>Rhabditina</taxon>
        <taxon>Rhabditomorpha</taxon>
        <taxon>Strongyloidea</taxon>
        <taxon>Strongylidae</taxon>
        <taxon>Strongylus</taxon>
    </lineage>
</organism>
<comment type="similarity">
    <text evidence="1">Belongs to the short-chain dehydrogenases/reductases (SDR) family.</text>
</comment>
<sequence length="164" mass="18442">PVNICIVNAAVLKFGECTDLSYNDYKINTNINVLGHIYTVKAFLPDMISADRGQIVSMGSICSYFGGRYGTAYCTAKFACRGFMEALQMELIEKGLYKKIILTSIFPYFVKTNFIENLEEPFSTFYDVIPLQKCADSIVGAILKDKQIHFIPGTLGLLCLYLKW</sequence>
<reference evidence="3 4" key="1">
    <citation type="submission" date="2018-11" db="EMBL/GenBank/DDBJ databases">
        <authorList>
            <consortium name="Pathogen Informatics"/>
        </authorList>
    </citation>
    <scope>NUCLEOTIDE SEQUENCE [LARGE SCALE GENOMIC DNA]</scope>
</reference>
<dbReference type="PANTHER" id="PTHR24322">
    <property type="entry name" value="PKSB"/>
    <property type="match status" value="1"/>
</dbReference>
<protein>
    <submittedName>
        <fullName evidence="3">Uncharacterized protein</fullName>
    </submittedName>
</protein>
<proteinExistence type="inferred from homology"/>
<dbReference type="Gene3D" id="3.40.50.720">
    <property type="entry name" value="NAD(P)-binding Rossmann-like Domain"/>
    <property type="match status" value="1"/>
</dbReference>